<evidence type="ECO:0000313" key="5">
    <source>
        <dbReference type="Ensembl" id="ENSMUSP00000147773.2"/>
    </source>
</evidence>
<sequence>MEPRAVADALETGEEDAVTEALRSFNREHSQSFTFDDAQQEDRKRLAKLLVSVLEQGLSPKHRVTWLQTIRILSRDRSCLDSFASRQSLHALACYADITVSEEPIPQSPDMDVLLESLKCLCNLVLSSPTAQMLAAEARLVPFARMCASNCFRSCTVYAC</sequence>
<evidence type="ECO:0000256" key="1">
    <source>
        <dbReference type="ARBA" id="ARBA00009049"/>
    </source>
</evidence>
<keyword evidence="2 4" id="KW-0344">Guanine-nucleotide releasing factor</keyword>
<comment type="function">
    <text evidence="4">Chaperone that specifically binds and folds nascent G alpha proteins prior to G protein heterotrimer formation. Also acts as a guanine nucleotide exchange factor (GEF) for G alpha proteins by stimulating exchange of bound GDP for free GTP.</text>
</comment>
<evidence type="ECO:0007829" key="9">
    <source>
        <dbReference type="ProteomicsDB" id="A0A1B0GS30"/>
    </source>
</evidence>
<dbReference type="Gene3D" id="1.25.10.10">
    <property type="entry name" value="Leucine-rich Repeat Variant"/>
    <property type="match status" value="1"/>
</dbReference>
<comment type="subcellular location">
    <subcellularLocation>
        <location evidence="4">Cytoplasm</location>
    </subcellularLocation>
</comment>
<dbReference type="GO" id="GO:0005085">
    <property type="term" value="F:guanyl-nucleotide exchange factor activity"/>
    <property type="evidence" value="ECO:0007669"/>
    <property type="project" value="UniProtKB-UniRule"/>
</dbReference>
<gene>
    <name evidence="5 6" type="primary">Ric8a</name>
</gene>
<organism evidence="5 7">
    <name type="scientific">Mus musculus</name>
    <name type="common">Mouse</name>
    <dbReference type="NCBI Taxonomy" id="10090"/>
    <lineage>
        <taxon>Eukaryota</taxon>
        <taxon>Metazoa</taxon>
        <taxon>Chordata</taxon>
        <taxon>Craniata</taxon>
        <taxon>Vertebrata</taxon>
        <taxon>Euteleostomi</taxon>
        <taxon>Mammalia</taxon>
        <taxon>Eutheria</taxon>
        <taxon>Euarchontoglires</taxon>
        <taxon>Glires</taxon>
        <taxon>Rodentia</taxon>
        <taxon>Myomorpha</taxon>
        <taxon>Muroidea</taxon>
        <taxon>Muridae</taxon>
        <taxon>Murinae</taxon>
        <taxon>Mus</taxon>
        <taxon>Mus</taxon>
    </lineage>
</organism>
<dbReference type="Proteomes" id="UP000000589">
    <property type="component" value="Chromosome 7"/>
</dbReference>
<keyword evidence="8 9" id="KW-1267">Proteomics identification</keyword>
<dbReference type="InterPro" id="IPR011989">
    <property type="entry name" value="ARM-like"/>
</dbReference>
<dbReference type="GO" id="GO:0005737">
    <property type="term" value="C:cytoplasm"/>
    <property type="evidence" value="ECO:0007669"/>
    <property type="project" value="UniProtKB-SubCell"/>
</dbReference>
<dbReference type="ProteomicsDB" id="315969"/>
<keyword evidence="3" id="KW-0143">Chaperone</keyword>
<evidence type="ECO:0000256" key="3">
    <source>
        <dbReference type="ARBA" id="ARBA00023186"/>
    </source>
</evidence>
<accession>A0A1B0GS30</accession>
<evidence type="ECO:0000256" key="4">
    <source>
        <dbReference type="RuleBase" id="RU369048"/>
    </source>
</evidence>
<evidence type="ECO:0000313" key="7">
    <source>
        <dbReference type="Proteomes" id="UP000000589"/>
    </source>
</evidence>
<dbReference type="InterPro" id="IPR019318">
    <property type="entry name" value="Gua_nucleotide_exch_fac_Ric8"/>
</dbReference>
<dbReference type="SMR" id="A0A1B0GS30"/>
<dbReference type="Pfam" id="PF10165">
    <property type="entry name" value="Ric8"/>
    <property type="match status" value="1"/>
</dbReference>
<comment type="similarity">
    <text evidence="1 4">Belongs to the synembryn family.</text>
</comment>
<dbReference type="AGR" id="MGI:2141866"/>
<dbReference type="ExpressionAtlas" id="A0A1B0GS30">
    <property type="expression patterns" value="baseline and differential"/>
</dbReference>
<reference evidence="5 7" key="1">
    <citation type="journal article" date="2009" name="PLoS Biol.">
        <title>Lineage-specific biology revealed by a finished genome assembly of the mouse.</title>
        <authorList>
            <consortium name="Mouse Genome Sequencing Consortium"/>
            <person name="Church D.M."/>
            <person name="Goodstadt L."/>
            <person name="Hillier L.W."/>
            <person name="Zody M.C."/>
            <person name="Goldstein S."/>
            <person name="She X."/>
            <person name="Bult C.J."/>
            <person name="Agarwala R."/>
            <person name="Cherry J.L."/>
            <person name="DiCuccio M."/>
            <person name="Hlavina W."/>
            <person name="Kapustin Y."/>
            <person name="Meric P."/>
            <person name="Maglott D."/>
            <person name="Birtle Z."/>
            <person name="Marques A.C."/>
            <person name="Graves T."/>
            <person name="Zhou S."/>
            <person name="Teague B."/>
            <person name="Potamousis K."/>
            <person name="Churas C."/>
            <person name="Place M."/>
            <person name="Herschleb J."/>
            <person name="Runnheim R."/>
            <person name="Forrest D."/>
            <person name="Amos-Landgraf J."/>
            <person name="Schwartz D.C."/>
            <person name="Cheng Z."/>
            <person name="Lindblad-Toh K."/>
            <person name="Eichler E.E."/>
            <person name="Ponting C.P."/>
        </authorList>
    </citation>
    <scope>NUCLEOTIDE SEQUENCE [LARGE SCALE GENOMIC DNA]</scope>
    <source>
        <strain evidence="5 7">C57BL/6J</strain>
    </source>
</reference>
<reference evidence="5" key="5">
    <citation type="submission" date="2025-09" db="UniProtKB">
        <authorList>
            <consortium name="Ensembl"/>
        </authorList>
    </citation>
    <scope>IDENTIFICATION</scope>
    <source>
        <strain evidence="5">C57BL/6J</strain>
    </source>
</reference>
<reference evidence="5 7" key="3">
    <citation type="journal article" date="2011" name="PLoS Biol.">
        <title>Modernizing reference genome assemblies.</title>
        <authorList>
            <person name="Church D.M."/>
            <person name="Schneider V.A."/>
            <person name="Graves T."/>
            <person name="Auger K."/>
            <person name="Cunningham F."/>
            <person name="Bouk N."/>
            <person name="Chen H.C."/>
            <person name="Agarwala R."/>
            <person name="McLaren W.M."/>
            <person name="Ritchie G.R."/>
            <person name="Albracht D."/>
            <person name="Kremitzki M."/>
            <person name="Rock S."/>
            <person name="Kotkiewicz H."/>
            <person name="Kremitzki C."/>
            <person name="Wollam A."/>
            <person name="Trani L."/>
            <person name="Fulton L."/>
            <person name="Fulton R."/>
            <person name="Matthews L."/>
            <person name="Whitehead S."/>
            <person name="Chow W."/>
            <person name="Torrance J."/>
            <person name="Dunn M."/>
            <person name="Harden G."/>
            <person name="Threadgold G."/>
            <person name="Wood J."/>
            <person name="Collins J."/>
            <person name="Heath P."/>
            <person name="Griffiths G."/>
            <person name="Pelan S."/>
            <person name="Grafham D."/>
            <person name="Eichler E.E."/>
            <person name="Weinstock G."/>
            <person name="Mardis E.R."/>
            <person name="Wilson R.K."/>
            <person name="Howe K."/>
            <person name="Flicek P."/>
            <person name="Hubbard T."/>
        </authorList>
    </citation>
    <scope>NUCLEOTIDE SEQUENCE [LARGE SCALE GENOMIC DNA]</scope>
    <source>
        <strain evidence="5 7">C57BL/6J</strain>
    </source>
</reference>
<dbReference type="GeneTree" id="ENSGT00390000014700"/>
<dbReference type="Antibodypedia" id="22381">
    <property type="antibodies" value="297 antibodies from 35 providers"/>
</dbReference>
<proteinExistence type="evidence at protein level"/>
<keyword evidence="7" id="KW-1185">Reference proteome</keyword>
<dbReference type="PANTHER" id="PTHR12425">
    <property type="entry name" value="SYNEMBRYN"/>
    <property type="match status" value="1"/>
</dbReference>
<reference evidence="10" key="2">
    <citation type="journal article" date="2010" name="Cell">
        <title>A tissue-specific atlas of mouse protein phosphorylation and expression.</title>
        <authorList>
            <person name="Huttlin E.L."/>
            <person name="Jedrychowski M.P."/>
            <person name="Elias J.E."/>
            <person name="Goswami T."/>
            <person name="Rad R."/>
            <person name="Beausoleil S.A."/>
            <person name="Villen J."/>
            <person name="Haas W."/>
            <person name="Sowa M.E."/>
            <person name="Gygi S.P."/>
        </authorList>
    </citation>
    <scope>IDENTIFICATION BY MASS SPECTROMETRY [LARGE SCALE ANALYSIS]</scope>
</reference>
<dbReference type="VEuPathDB" id="HostDB:ENSMUSG00000025485"/>
<dbReference type="InterPro" id="IPR016024">
    <property type="entry name" value="ARM-type_fold"/>
</dbReference>
<protein>
    <recommendedName>
        <fullName evidence="4">Synembryn</fullName>
    </recommendedName>
    <alternativeName>
        <fullName evidence="4">Protein Ric-8</fullName>
    </alternativeName>
</protein>
<evidence type="ECO:0000256" key="2">
    <source>
        <dbReference type="ARBA" id="ARBA00022658"/>
    </source>
</evidence>
<name>A0A1B0GS30_MOUSE</name>
<evidence type="ECO:0007829" key="10">
    <source>
        <dbReference type="PubMed" id="21183079"/>
    </source>
</evidence>
<reference evidence="5" key="4">
    <citation type="submission" date="2025-08" db="UniProtKB">
        <authorList>
            <consortium name="Ensembl"/>
        </authorList>
    </citation>
    <scope>IDENTIFICATION</scope>
    <source>
        <strain evidence="5">C57BL/6J</strain>
    </source>
</reference>
<dbReference type="AlphaFoldDB" id="A0A1B0GS30"/>
<dbReference type="Bgee" id="ENSMUSG00000025485">
    <property type="expression patterns" value="Expressed in paneth cell and 266 other cell types or tissues"/>
</dbReference>
<dbReference type="SUPFAM" id="SSF48371">
    <property type="entry name" value="ARM repeat"/>
    <property type="match status" value="1"/>
</dbReference>
<evidence type="ECO:0000313" key="6">
    <source>
        <dbReference type="MGI" id="MGI:2141866"/>
    </source>
</evidence>
<keyword evidence="4" id="KW-0963">Cytoplasm</keyword>
<comment type="subunit">
    <text evidence="4">Interacts with some GDP-bound G alpha proteins. Does not interact with G-alpha proteins when they are in complex with subunits beta and gamma.</text>
</comment>
<dbReference type="Ensembl" id="ENSMUST00000210708.2">
    <property type="protein sequence ID" value="ENSMUSP00000147773.2"/>
    <property type="gene ID" value="ENSMUSG00000025485.14"/>
</dbReference>
<evidence type="ECO:0007829" key="8">
    <source>
        <dbReference type="PeptideAtlas" id="A0A1B0GS30"/>
    </source>
</evidence>
<dbReference type="MGI" id="MGI:2141866">
    <property type="gene designation" value="Ric8a"/>
</dbReference>
<dbReference type="PANTHER" id="PTHR12425:SF4">
    <property type="entry name" value="SYNEMBRYN-A"/>
    <property type="match status" value="1"/>
</dbReference>
<dbReference type="GO" id="GO:0001965">
    <property type="term" value="F:G-protein alpha-subunit binding"/>
    <property type="evidence" value="ECO:0007669"/>
    <property type="project" value="UniProtKB-UniRule"/>
</dbReference>